<feature type="transmembrane region" description="Helical" evidence="9">
    <location>
        <begin position="140"/>
        <end position="159"/>
    </location>
</feature>
<dbReference type="PRINTS" id="PR00783">
    <property type="entry name" value="MINTRINSICP"/>
</dbReference>
<sequence>MTVDDSASSAQEKSQKGNAKPYTIVTKCAAEFVAVMMFVTIGSLQALTTYDGVIHAALSHGVAIFILVSVFAHISGGHVNPAVTIGVAAAAKMRPIEAVFYIVAQLAGGIIGALIVRGLLAEIFTSFLLVQTVLITAVDGTTNFAPLSIGFTVLMDILAV</sequence>
<dbReference type="InterPro" id="IPR000425">
    <property type="entry name" value="MIP"/>
</dbReference>
<dbReference type="EMBL" id="KN729629">
    <property type="protein sequence ID" value="KIH62051.1"/>
    <property type="molecule type" value="Genomic_DNA"/>
</dbReference>
<dbReference type="PANTHER" id="PTHR45665">
    <property type="entry name" value="AQUAPORIN-8"/>
    <property type="match status" value="1"/>
</dbReference>
<evidence type="ECO:0000256" key="6">
    <source>
        <dbReference type="ARBA" id="ARBA00022989"/>
    </source>
</evidence>
<evidence type="ECO:0000256" key="8">
    <source>
        <dbReference type="RuleBase" id="RU000477"/>
    </source>
</evidence>
<evidence type="ECO:0000256" key="1">
    <source>
        <dbReference type="ARBA" id="ARBA00004127"/>
    </source>
</evidence>
<evidence type="ECO:0000256" key="9">
    <source>
        <dbReference type="SAM" id="Phobius"/>
    </source>
</evidence>
<keyword evidence="11" id="KW-1185">Reference proteome</keyword>
<evidence type="ECO:0000313" key="10">
    <source>
        <dbReference type="EMBL" id="KIH62051.1"/>
    </source>
</evidence>
<dbReference type="PROSITE" id="PS00221">
    <property type="entry name" value="MIP"/>
    <property type="match status" value="1"/>
</dbReference>
<comment type="similarity">
    <text evidence="2 8">Belongs to the MIP/aquaporin (TC 1.A.8) family.</text>
</comment>
<dbReference type="Proteomes" id="UP000054047">
    <property type="component" value="Unassembled WGS sequence"/>
</dbReference>
<dbReference type="InterPro" id="IPR023271">
    <property type="entry name" value="Aquaporin-like"/>
</dbReference>
<accession>A0A0C2GY15</accession>
<evidence type="ECO:0000256" key="2">
    <source>
        <dbReference type="ARBA" id="ARBA00006175"/>
    </source>
</evidence>
<feature type="transmembrane region" description="Helical" evidence="9">
    <location>
        <begin position="24"/>
        <end position="47"/>
    </location>
</feature>
<reference evidence="10 11" key="1">
    <citation type="submission" date="2013-12" db="EMBL/GenBank/DDBJ databases">
        <title>Draft genome of the parsitic nematode Ancylostoma duodenale.</title>
        <authorList>
            <person name="Mitreva M."/>
        </authorList>
    </citation>
    <scope>NUCLEOTIDE SEQUENCE [LARGE SCALE GENOMIC DNA]</scope>
    <source>
        <strain evidence="10 11">Zhejiang</strain>
    </source>
</reference>
<dbReference type="Pfam" id="PF00230">
    <property type="entry name" value="MIP"/>
    <property type="match status" value="1"/>
</dbReference>
<keyword evidence="6 9" id="KW-1133">Transmembrane helix</keyword>
<keyword evidence="7 9" id="KW-0472">Membrane</keyword>
<dbReference type="AlphaFoldDB" id="A0A0C2GY15"/>
<gene>
    <name evidence="10" type="ORF">ANCDUO_07667</name>
</gene>
<keyword evidence="4 8" id="KW-0812">Transmembrane</keyword>
<feature type="transmembrane region" description="Helical" evidence="9">
    <location>
        <begin position="98"/>
        <end position="120"/>
    </location>
</feature>
<keyword evidence="5" id="KW-0677">Repeat</keyword>
<dbReference type="GO" id="GO:0005886">
    <property type="term" value="C:plasma membrane"/>
    <property type="evidence" value="ECO:0007669"/>
    <property type="project" value="TreeGrafter"/>
</dbReference>
<evidence type="ECO:0000256" key="5">
    <source>
        <dbReference type="ARBA" id="ARBA00022737"/>
    </source>
</evidence>
<comment type="subcellular location">
    <subcellularLocation>
        <location evidence="1">Endomembrane system</location>
        <topology evidence="1">Multi-pass membrane protein</topology>
    </subcellularLocation>
</comment>
<dbReference type="GO" id="GO:0012505">
    <property type="term" value="C:endomembrane system"/>
    <property type="evidence" value="ECO:0007669"/>
    <property type="project" value="UniProtKB-SubCell"/>
</dbReference>
<dbReference type="GO" id="GO:0019755">
    <property type="term" value="P:one-carbon compound transport"/>
    <property type="evidence" value="ECO:0007669"/>
    <property type="project" value="UniProtKB-ARBA"/>
</dbReference>
<dbReference type="OrthoDB" id="3222at2759"/>
<feature type="transmembrane region" description="Helical" evidence="9">
    <location>
        <begin position="53"/>
        <end position="77"/>
    </location>
</feature>
<protein>
    <submittedName>
        <fullName evidence="10">Transporter, major intrinsic protein family protein</fullName>
    </submittedName>
</protein>
<dbReference type="SUPFAM" id="SSF81338">
    <property type="entry name" value="Aquaporin-like"/>
    <property type="match status" value="1"/>
</dbReference>
<name>A0A0C2GY15_9BILA</name>
<evidence type="ECO:0000313" key="11">
    <source>
        <dbReference type="Proteomes" id="UP000054047"/>
    </source>
</evidence>
<evidence type="ECO:0000256" key="4">
    <source>
        <dbReference type="ARBA" id="ARBA00022692"/>
    </source>
</evidence>
<evidence type="ECO:0000256" key="7">
    <source>
        <dbReference type="ARBA" id="ARBA00023136"/>
    </source>
</evidence>
<keyword evidence="3 8" id="KW-0813">Transport</keyword>
<dbReference type="GO" id="GO:0005737">
    <property type="term" value="C:cytoplasm"/>
    <property type="evidence" value="ECO:0007669"/>
    <property type="project" value="UniProtKB-ARBA"/>
</dbReference>
<organism evidence="10 11">
    <name type="scientific">Ancylostoma duodenale</name>
    <dbReference type="NCBI Taxonomy" id="51022"/>
    <lineage>
        <taxon>Eukaryota</taxon>
        <taxon>Metazoa</taxon>
        <taxon>Ecdysozoa</taxon>
        <taxon>Nematoda</taxon>
        <taxon>Chromadorea</taxon>
        <taxon>Rhabditida</taxon>
        <taxon>Rhabditina</taxon>
        <taxon>Rhabditomorpha</taxon>
        <taxon>Strongyloidea</taxon>
        <taxon>Ancylostomatidae</taxon>
        <taxon>Ancylostomatinae</taxon>
        <taxon>Ancylostoma</taxon>
    </lineage>
</organism>
<dbReference type="InterPro" id="IPR034294">
    <property type="entry name" value="Aquaporin_transptr"/>
</dbReference>
<dbReference type="PANTHER" id="PTHR45665:SF9">
    <property type="entry name" value="AQUAPORIN-8"/>
    <property type="match status" value="1"/>
</dbReference>
<dbReference type="InterPro" id="IPR022357">
    <property type="entry name" value="MIP_CS"/>
</dbReference>
<dbReference type="GO" id="GO:0015250">
    <property type="term" value="F:water channel activity"/>
    <property type="evidence" value="ECO:0007669"/>
    <property type="project" value="TreeGrafter"/>
</dbReference>
<proteinExistence type="inferred from homology"/>
<dbReference type="Gene3D" id="1.20.1080.10">
    <property type="entry name" value="Glycerol uptake facilitator protein"/>
    <property type="match status" value="1"/>
</dbReference>
<evidence type="ECO:0000256" key="3">
    <source>
        <dbReference type="ARBA" id="ARBA00022448"/>
    </source>
</evidence>